<sequence>MYEDRRTEASCTLINEEPKEAPSKRHLSKSHTIILVAGILISNLSTAIDSSLSASSHVAVASAFSRTNLSSWPVNAFLLMSTTFQPLYARVSDHLGRKIPYLTASVLFLSGLVVCANTDIWAGLIFGRAVSGLGTAGVMTMGSVLLTDVVGVEKRGYYQSMNYAVYGIGSGLGSALGGFLVERFGWSMVYKAQIPFAATALVLLVVSIPSRTRLMAINGFNNSRSLASLHNYDWWGSVLLLATLILLFAFLTTGGNTLPWSHPMVITFGIFLMASMGLFIMIEKKAKSPILPLQLFTSSPTRSLMVTGFMFSLINYLIMYHTTLFFQSVLLESSQQASLHLIIPSVSFTIISVITASVIARLKTPVYTLRGSQVLLGIGVLGLFLAVASTSAHSRVPDYIYNLVLIFPTLGVGMMAPSTVLTLLNSSTKEDHAVANGCFIMMRSLGVFIAVALGTTTLQNAFEFSLTHQKVDDESRKAIELARQKVELIPTLPESIRSKVVNAYSTGFTILFGLCVLSTILIMLSLRGISVQELGDGTYSKQTGLNNEEEDTEMEMDPVRRG</sequence>
<comment type="caution">
    <text evidence="8">The sequence shown here is derived from an EMBL/GenBank/DDBJ whole genome shotgun (WGS) entry which is preliminary data.</text>
</comment>
<feature type="transmembrane region" description="Helical" evidence="6">
    <location>
        <begin position="232"/>
        <end position="251"/>
    </location>
</feature>
<evidence type="ECO:0000313" key="8">
    <source>
        <dbReference type="EMBL" id="OQE05900.1"/>
    </source>
</evidence>
<dbReference type="SUPFAM" id="SSF103473">
    <property type="entry name" value="MFS general substrate transporter"/>
    <property type="match status" value="1"/>
</dbReference>
<evidence type="ECO:0000256" key="4">
    <source>
        <dbReference type="ARBA" id="ARBA00023136"/>
    </source>
</evidence>
<dbReference type="EMBL" id="MDYP01000021">
    <property type="protein sequence ID" value="OQE05900.1"/>
    <property type="molecule type" value="Genomic_DNA"/>
</dbReference>
<keyword evidence="2 6" id="KW-0812">Transmembrane</keyword>
<feature type="transmembrane region" description="Helical" evidence="6">
    <location>
        <begin position="303"/>
        <end position="321"/>
    </location>
</feature>
<organism evidence="8 9">
    <name type="scientific">Penicillium vulpinum</name>
    <dbReference type="NCBI Taxonomy" id="29845"/>
    <lineage>
        <taxon>Eukaryota</taxon>
        <taxon>Fungi</taxon>
        <taxon>Dikarya</taxon>
        <taxon>Ascomycota</taxon>
        <taxon>Pezizomycotina</taxon>
        <taxon>Eurotiomycetes</taxon>
        <taxon>Eurotiomycetidae</taxon>
        <taxon>Eurotiales</taxon>
        <taxon>Aspergillaceae</taxon>
        <taxon>Penicillium</taxon>
    </lineage>
</organism>
<evidence type="ECO:0000259" key="7">
    <source>
        <dbReference type="PROSITE" id="PS50850"/>
    </source>
</evidence>
<feature type="transmembrane region" description="Helical" evidence="6">
    <location>
        <begin position="374"/>
        <end position="393"/>
    </location>
</feature>
<proteinExistence type="predicted"/>
<evidence type="ECO:0000313" key="9">
    <source>
        <dbReference type="Proteomes" id="UP000191518"/>
    </source>
</evidence>
<feature type="transmembrane region" description="Helical" evidence="6">
    <location>
        <begin position="193"/>
        <end position="211"/>
    </location>
</feature>
<feature type="transmembrane region" description="Helical" evidence="6">
    <location>
        <begin position="399"/>
        <end position="421"/>
    </location>
</feature>
<dbReference type="PROSITE" id="PS50850">
    <property type="entry name" value="MFS"/>
    <property type="match status" value="1"/>
</dbReference>
<dbReference type="PANTHER" id="PTHR23501">
    <property type="entry name" value="MAJOR FACILITATOR SUPERFAMILY"/>
    <property type="match status" value="1"/>
</dbReference>
<feature type="domain" description="Major facilitator superfamily (MFS) profile" evidence="7">
    <location>
        <begin position="31"/>
        <end position="530"/>
    </location>
</feature>
<evidence type="ECO:0000256" key="3">
    <source>
        <dbReference type="ARBA" id="ARBA00022989"/>
    </source>
</evidence>
<gene>
    <name evidence="8" type="ORF">PENVUL_c021G05693</name>
</gene>
<comment type="subcellular location">
    <subcellularLocation>
        <location evidence="1">Membrane</location>
        <topology evidence="1">Multi-pass membrane protein</topology>
    </subcellularLocation>
</comment>
<dbReference type="InterPro" id="IPR036259">
    <property type="entry name" value="MFS_trans_sf"/>
</dbReference>
<dbReference type="InterPro" id="IPR020846">
    <property type="entry name" value="MFS_dom"/>
</dbReference>
<keyword evidence="3 6" id="KW-1133">Transmembrane helix</keyword>
<dbReference type="Proteomes" id="UP000191518">
    <property type="component" value="Unassembled WGS sequence"/>
</dbReference>
<dbReference type="AlphaFoldDB" id="A0A1V6RWK8"/>
<feature type="transmembrane region" description="Helical" evidence="6">
    <location>
        <begin position="503"/>
        <end position="524"/>
    </location>
</feature>
<name>A0A1V6RWK8_9EURO</name>
<feature type="transmembrane region" description="Helical" evidence="6">
    <location>
        <begin position="163"/>
        <end position="181"/>
    </location>
</feature>
<evidence type="ECO:0000256" key="6">
    <source>
        <dbReference type="SAM" id="Phobius"/>
    </source>
</evidence>
<dbReference type="Gene3D" id="1.20.1720.10">
    <property type="entry name" value="Multidrug resistance protein D"/>
    <property type="match status" value="1"/>
</dbReference>
<dbReference type="GO" id="GO:0000329">
    <property type="term" value="C:fungal-type vacuole membrane"/>
    <property type="evidence" value="ECO:0007669"/>
    <property type="project" value="TreeGrafter"/>
</dbReference>
<evidence type="ECO:0000256" key="2">
    <source>
        <dbReference type="ARBA" id="ARBA00022692"/>
    </source>
</evidence>
<dbReference type="PANTHER" id="PTHR23501:SF67">
    <property type="entry name" value="MFS MULTIDRUG EFFLUX TRANSPORTER (EUROFUNG)"/>
    <property type="match status" value="1"/>
</dbReference>
<feature type="transmembrane region" description="Helical" evidence="6">
    <location>
        <begin position="433"/>
        <end position="453"/>
    </location>
</feature>
<protein>
    <recommendedName>
        <fullName evidence="7">Major facilitator superfamily (MFS) profile domain-containing protein</fullName>
    </recommendedName>
</protein>
<keyword evidence="4 6" id="KW-0472">Membrane</keyword>
<dbReference type="InterPro" id="IPR011701">
    <property type="entry name" value="MFS"/>
</dbReference>
<keyword evidence="9" id="KW-1185">Reference proteome</keyword>
<evidence type="ECO:0000256" key="1">
    <source>
        <dbReference type="ARBA" id="ARBA00004141"/>
    </source>
</evidence>
<feature type="transmembrane region" description="Helical" evidence="6">
    <location>
        <begin position="101"/>
        <end position="126"/>
    </location>
</feature>
<reference evidence="9" key="1">
    <citation type="journal article" date="2017" name="Nat. Microbiol.">
        <title>Global analysis of biosynthetic gene clusters reveals vast potential of secondary metabolite production in Penicillium species.</title>
        <authorList>
            <person name="Nielsen J.C."/>
            <person name="Grijseels S."/>
            <person name="Prigent S."/>
            <person name="Ji B."/>
            <person name="Dainat J."/>
            <person name="Nielsen K.F."/>
            <person name="Frisvad J.C."/>
            <person name="Workman M."/>
            <person name="Nielsen J."/>
        </authorList>
    </citation>
    <scope>NUCLEOTIDE SEQUENCE [LARGE SCALE GENOMIC DNA]</scope>
    <source>
        <strain evidence="9">IBT 29486</strain>
    </source>
</reference>
<accession>A0A1V6RWK8</accession>
<dbReference type="GO" id="GO:0015174">
    <property type="term" value="F:basic amino acid transmembrane transporter activity"/>
    <property type="evidence" value="ECO:0007669"/>
    <property type="project" value="TreeGrafter"/>
</dbReference>
<feature type="transmembrane region" description="Helical" evidence="6">
    <location>
        <begin position="263"/>
        <end position="282"/>
    </location>
</feature>
<dbReference type="Gene3D" id="1.20.1250.20">
    <property type="entry name" value="MFS general substrate transporter like domains"/>
    <property type="match status" value="1"/>
</dbReference>
<feature type="transmembrane region" description="Helical" evidence="6">
    <location>
        <begin position="341"/>
        <end position="362"/>
    </location>
</feature>
<feature type="transmembrane region" description="Helical" evidence="6">
    <location>
        <begin position="132"/>
        <end position="151"/>
    </location>
</feature>
<feature type="region of interest" description="Disordered" evidence="5">
    <location>
        <begin position="540"/>
        <end position="562"/>
    </location>
</feature>
<feature type="compositionally biased region" description="Acidic residues" evidence="5">
    <location>
        <begin position="547"/>
        <end position="556"/>
    </location>
</feature>
<dbReference type="Pfam" id="PF07690">
    <property type="entry name" value="MFS_1"/>
    <property type="match status" value="1"/>
</dbReference>
<evidence type="ECO:0000256" key="5">
    <source>
        <dbReference type="SAM" id="MobiDB-lite"/>
    </source>
</evidence>